<dbReference type="EMBL" id="CP008941">
    <property type="protein sequence ID" value="AIK95750.1"/>
    <property type="molecule type" value="Genomic_DNA"/>
</dbReference>
<keyword evidence="8 10" id="KW-0460">Magnesium</keyword>
<dbReference type="eggNOG" id="COG0205">
    <property type="taxonomic scope" value="Bacteria"/>
</dbReference>
<proteinExistence type="inferred from homology"/>
<evidence type="ECO:0000256" key="8">
    <source>
        <dbReference type="ARBA" id="ARBA00022842"/>
    </source>
</evidence>
<dbReference type="Gene3D" id="3.40.50.460">
    <property type="entry name" value="Phosphofructokinase domain"/>
    <property type="match status" value="1"/>
</dbReference>
<keyword evidence="4 10" id="KW-0963">Cytoplasm</keyword>
<dbReference type="InterPro" id="IPR035966">
    <property type="entry name" value="PKF_sf"/>
</dbReference>
<dbReference type="RefSeq" id="WP_084675840.1">
    <property type="nucleotide sequence ID" value="NZ_CP008941.1"/>
</dbReference>
<gene>
    <name evidence="10" type="primary">pfkA</name>
    <name evidence="12" type="ORF">ID47_01860</name>
</gene>
<dbReference type="PIRSF" id="PIRSF000532">
    <property type="entry name" value="ATP_PFK_prok"/>
    <property type="match status" value="1"/>
</dbReference>
<comment type="catalytic activity">
    <reaction evidence="10">
        <text>beta-D-fructose 6-phosphate + ATP = beta-D-fructose 1,6-bisphosphate + ADP + H(+)</text>
        <dbReference type="Rhea" id="RHEA:16109"/>
        <dbReference type="ChEBI" id="CHEBI:15378"/>
        <dbReference type="ChEBI" id="CHEBI:30616"/>
        <dbReference type="ChEBI" id="CHEBI:32966"/>
        <dbReference type="ChEBI" id="CHEBI:57634"/>
        <dbReference type="ChEBI" id="CHEBI:456216"/>
        <dbReference type="EC" id="2.7.1.11"/>
    </reaction>
</comment>
<keyword evidence="13" id="KW-1185">Reference proteome</keyword>
<comment type="function">
    <text evidence="10">Catalyzes the phosphorylation of D-fructose 6-phosphate to fructose 1,6-bisphosphate by ATP, the first committing step of glycolysis.</text>
</comment>
<evidence type="ECO:0000256" key="10">
    <source>
        <dbReference type="HAMAP-Rule" id="MF_01976"/>
    </source>
</evidence>
<dbReference type="GO" id="GO:0030388">
    <property type="term" value="P:fructose 1,6-bisphosphate metabolic process"/>
    <property type="evidence" value="ECO:0007669"/>
    <property type="project" value="TreeGrafter"/>
</dbReference>
<keyword evidence="7 10" id="KW-0418">Kinase</keyword>
<feature type="active site" description="Proton acceptor" evidence="10">
    <location>
        <position position="140"/>
    </location>
</feature>
<keyword evidence="10" id="KW-0067">ATP-binding</keyword>
<dbReference type="InterPro" id="IPR012829">
    <property type="entry name" value="Phosphofructokinase_III"/>
</dbReference>
<dbReference type="PRINTS" id="PR00476">
    <property type="entry name" value="PHFRCTKINASE"/>
</dbReference>
<dbReference type="InterPro" id="IPR012003">
    <property type="entry name" value="ATP_PFK_prok-type"/>
</dbReference>
<dbReference type="GO" id="GO:0046872">
    <property type="term" value="F:metal ion binding"/>
    <property type="evidence" value="ECO:0007669"/>
    <property type="project" value="UniProtKB-KW"/>
</dbReference>
<dbReference type="HOGENOM" id="CLU_020655_0_0_5"/>
<keyword evidence="10" id="KW-0547">Nucleotide-binding</keyword>
<name>A0A077AYE3_9PROT</name>
<dbReference type="GO" id="GO:0005945">
    <property type="term" value="C:6-phosphofructokinase complex"/>
    <property type="evidence" value="ECO:0007669"/>
    <property type="project" value="TreeGrafter"/>
</dbReference>
<dbReference type="STRING" id="91604.ID47_01860"/>
<dbReference type="UniPathway" id="UPA00109">
    <property type="reaction ID" value="UER00182"/>
</dbReference>
<dbReference type="GO" id="GO:0003872">
    <property type="term" value="F:6-phosphofructokinase activity"/>
    <property type="evidence" value="ECO:0007669"/>
    <property type="project" value="UniProtKB-UniRule"/>
</dbReference>
<evidence type="ECO:0000313" key="12">
    <source>
        <dbReference type="EMBL" id="AIK95750.1"/>
    </source>
</evidence>
<evidence type="ECO:0000256" key="5">
    <source>
        <dbReference type="ARBA" id="ARBA00022679"/>
    </source>
</evidence>
<dbReference type="Gene3D" id="3.40.50.450">
    <property type="match status" value="1"/>
</dbReference>
<dbReference type="Pfam" id="PF00365">
    <property type="entry name" value="PFK"/>
    <property type="match status" value="1"/>
</dbReference>
<feature type="binding site" evidence="10">
    <location>
        <begin position="78"/>
        <end position="79"/>
    </location>
    <ligand>
        <name>ATP</name>
        <dbReference type="ChEBI" id="CHEBI:30616"/>
    </ligand>
</feature>
<comment type="cofactor">
    <cofactor evidence="1 10">
        <name>Mg(2+)</name>
        <dbReference type="ChEBI" id="CHEBI:18420"/>
    </cofactor>
</comment>
<evidence type="ECO:0000256" key="1">
    <source>
        <dbReference type="ARBA" id="ARBA00001946"/>
    </source>
</evidence>
<dbReference type="GO" id="GO:0070095">
    <property type="term" value="F:fructose-6-phosphate binding"/>
    <property type="evidence" value="ECO:0007669"/>
    <property type="project" value="TreeGrafter"/>
</dbReference>
<feature type="binding site" evidence="10">
    <location>
        <position position="175"/>
    </location>
    <ligand>
        <name>substrate</name>
        <note>ligand shared between dimeric partners</note>
    </ligand>
</feature>
<evidence type="ECO:0000256" key="4">
    <source>
        <dbReference type="ARBA" id="ARBA00022490"/>
    </source>
</evidence>
<evidence type="ECO:0000256" key="2">
    <source>
        <dbReference type="ARBA" id="ARBA00004496"/>
    </source>
</evidence>
<comment type="caution">
    <text evidence="10">Lacks conserved residue(s) required for the propagation of feature annotation.</text>
</comment>
<evidence type="ECO:0000256" key="9">
    <source>
        <dbReference type="ARBA" id="ARBA00023152"/>
    </source>
</evidence>
<dbReference type="GO" id="GO:0047334">
    <property type="term" value="F:diphosphate-fructose-6-phosphate 1-phosphotransferase activity"/>
    <property type="evidence" value="ECO:0007669"/>
    <property type="project" value="InterPro"/>
</dbReference>
<comment type="subcellular location">
    <subcellularLocation>
        <location evidence="2 10">Cytoplasm</location>
    </subcellularLocation>
</comment>
<dbReference type="GO" id="GO:0061621">
    <property type="term" value="P:canonical glycolysis"/>
    <property type="evidence" value="ECO:0007669"/>
    <property type="project" value="TreeGrafter"/>
</dbReference>
<dbReference type="SUPFAM" id="SSF53784">
    <property type="entry name" value="Phosphofructokinase"/>
    <property type="match status" value="1"/>
</dbReference>
<dbReference type="InterPro" id="IPR022953">
    <property type="entry name" value="ATP_PFK"/>
</dbReference>
<feature type="site" description="Important for substrate specificity; cannot use PPi as phosphoryl donor" evidence="10">
    <location>
        <position position="116"/>
    </location>
</feature>
<dbReference type="HAMAP" id="MF_01976">
    <property type="entry name" value="Phosphofructokinase_III"/>
    <property type="match status" value="1"/>
</dbReference>
<evidence type="ECO:0000313" key="13">
    <source>
        <dbReference type="Proteomes" id="UP000028926"/>
    </source>
</evidence>
<dbReference type="KEGG" id="paca:ID47_01860"/>
<evidence type="ECO:0000256" key="3">
    <source>
        <dbReference type="ARBA" id="ARBA00004679"/>
    </source>
</evidence>
<feature type="binding site" description="in other chain" evidence="10">
    <location>
        <begin position="283"/>
        <end position="286"/>
    </location>
    <ligand>
        <name>substrate</name>
        <note>ligand shared between dimeric partners</note>
    </ligand>
</feature>
<dbReference type="GO" id="GO:0006002">
    <property type="term" value="P:fructose 6-phosphate metabolic process"/>
    <property type="evidence" value="ECO:0007669"/>
    <property type="project" value="InterPro"/>
</dbReference>
<comment type="similarity">
    <text evidence="10">Belongs to the phosphofructokinase type A (PFKA) family. Mixed-substrate PFK group III subfamily.</text>
</comment>
<evidence type="ECO:0000256" key="7">
    <source>
        <dbReference type="ARBA" id="ARBA00022777"/>
    </source>
</evidence>
<keyword evidence="5 10" id="KW-0808">Transferase</keyword>
<dbReference type="NCBIfam" id="NF010674">
    <property type="entry name" value="PRK14071.1"/>
    <property type="match status" value="1"/>
</dbReference>
<keyword evidence="6 10" id="KW-0479">Metal-binding</keyword>
<keyword evidence="9 10" id="KW-0324">Glycolysis</keyword>
<dbReference type="AlphaFoldDB" id="A0A077AYE3"/>
<protein>
    <recommendedName>
        <fullName evidence="10">ATP-dependent 6-phosphofructokinase</fullName>
        <shortName evidence="10">ATP-PFK</shortName>
        <shortName evidence="10">Phosphofructokinase</shortName>
        <ecNumber evidence="10">2.7.1.11</ecNumber>
    </recommendedName>
    <alternativeName>
        <fullName evidence="10">Phosphohexokinase</fullName>
    </alternativeName>
</protein>
<dbReference type="GO" id="GO:0016208">
    <property type="term" value="F:AMP binding"/>
    <property type="evidence" value="ECO:0007669"/>
    <property type="project" value="TreeGrafter"/>
</dbReference>
<feature type="binding site" evidence="10">
    <location>
        <position position="277"/>
    </location>
    <ligand>
        <name>substrate</name>
        <note>ligand shared between dimeric partners</note>
    </ligand>
</feature>
<dbReference type="PANTHER" id="PTHR13697:SF52">
    <property type="entry name" value="ATP-DEPENDENT 6-PHOSPHOFRUCTOKINASE 3"/>
    <property type="match status" value="1"/>
</dbReference>
<dbReference type="NCBIfam" id="NF002872">
    <property type="entry name" value="PRK03202.1"/>
    <property type="match status" value="1"/>
</dbReference>
<dbReference type="InterPro" id="IPR015912">
    <property type="entry name" value="Phosphofructokinase_CS"/>
</dbReference>
<dbReference type="EC" id="2.7.1.11" evidence="10"/>
<organism evidence="12 13">
    <name type="scientific">Candidatus Odyssella acanthamoebae</name>
    <dbReference type="NCBI Taxonomy" id="91604"/>
    <lineage>
        <taxon>Bacteria</taxon>
        <taxon>Pseudomonadati</taxon>
        <taxon>Pseudomonadota</taxon>
        <taxon>Alphaproteobacteria</taxon>
        <taxon>Holosporales</taxon>
        <taxon>Candidatus Paracaedibacteraceae</taxon>
        <taxon>Candidatus Odyssella</taxon>
    </lineage>
</organism>
<evidence type="ECO:0000256" key="6">
    <source>
        <dbReference type="ARBA" id="ARBA00022723"/>
    </source>
</evidence>
<accession>A0A077AYE3</accession>
<dbReference type="PROSITE" id="PS00433">
    <property type="entry name" value="PHOSPHOFRUCTOKINASE"/>
    <property type="match status" value="1"/>
</dbReference>
<dbReference type="InterPro" id="IPR000023">
    <property type="entry name" value="Phosphofructokinase_dom"/>
</dbReference>
<dbReference type="FunFam" id="3.40.50.460:FF:000002">
    <property type="entry name" value="ATP-dependent 6-phosphofructokinase"/>
    <property type="match status" value="1"/>
</dbReference>
<dbReference type="GO" id="GO:0048029">
    <property type="term" value="F:monosaccharide binding"/>
    <property type="evidence" value="ECO:0007669"/>
    <property type="project" value="TreeGrafter"/>
</dbReference>
<feature type="binding site" evidence="10">
    <location>
        <position position="115"/>
    </location>
    <ligand>
        <name>Mg(2+)</name>
        <dbReference type="ChEBI" id="CHEBI:18420"/>
        <note>catalytic</note>
    </ligand>
</feature>
<feature type="binding site" description="in other chain" evidence="10">
    <location>
        <begin position="182"/>
        <end position="184"/>
    </location>
    <ligand>
        <name>substrate</name>
        <note>ligand shared between dimeric partners</note>
    </ligand>
</feature>
<dbReference type="GO" id="GO:0042802">
    <property type="term" value="F:identical protein binding"/>
    <property type="evidence" value="ECO:0007669"/>
    <property type="project" value="TreeGrafter"/>
</dbReference>
<comment type="subunit">
    <text evidence="10">Homodimer or homotetramer.</text>
</comment>
<dbReference type="PANTHER" id="PTHR13697">
    <property type="entry name" value="PHOSPHOFRUCTOKINASE"/>
    <property type="match status" value="1"/>
</dbReference>
<dbReference type="GO" id="GO:0005524">
    <property type="term" value="F:ATP binding"/>
    <property type="evidence" value="ECO:0007669"/>
    <property type="project" value="UniProtKB-KW"/>
</dbReference>
<feature type="binding site" evidence="10">
    <location>
        <begin position="114"/>
        <end position="117"/>
    </location>
    <ligand>
        <name>ATP</name>
        <dbReference type="ChEBI" id="CHEBI:30616"/>
    </ligand>
</feature>
<comment type="pathway">
    <text evidence="3 10">Carbohydrate degradation; glycolysis; D-glyceraldehyde 3-phosphate and glycerone phosphate from D-glucose: step 3/4.</text>
</comment>
<reference evidence="12 13" key="1">
    <citation type="submission" date="2014-07" db="EMBL/GenBank/DDBJ databases">
        <title>Comparative genomic insights into amoeba endosymbionts belonging to the families of Holosporaceae and Candidatus Midichloriaceae within Rickettsiales.</title>
        <authorList>
            <person name="Wang Z."/>
            <person name="Wu M."/>
        </authorList>
    </citation>
    <scope>NUCLEOTIDE SEQUENCE [LARGE SCALE GENOMIC DNA]</scope>
    <source>
        <strain evidence="12">PRA3</strain>
    </source>
</reference>
<sequence>MIKKIGVLTSGGDCAGLNAAVRAIVHRATGEYGWEVYGVCNGTTGLINRPLQYRHLSRGMCDTAMLRAGGTMLGTTNKANPFAFPGADGTTDRSDECIAGYKELGLDALIGIGGDGSLDILQRLAQKGNINLVAIPKTIDNDLGLTENAIGYSTAVETAMDALDHLQPTAASHQRVMVLEVMGRDAGHIAIAAGIAGGADVILVPEIFYSIDTICQKIKSLSKTESRNFALIIVAEAVKDENGEPVVVSQKWERIRYGGIGHYIGDKIAEKLGADVRVTSLGHIQRGGQPNALDRIIASAFGVYAVDLLAQGKFDRMVAWQNRQVIDVAISDAVKGYQSLQLDDILVKTARGLGICLGD</sequence>
<evidence type="ECO:0000259" key="11">
    <source>
        <dbReference type="Pfam" id="PF00365"/>
    </source>
</evidence>
<dbReference type="Proteomes" id="UP000028926">
    <property type="component" value="Chromosome"/>
</dbReference>
<feature type="binding site" description="in other chain" evidence="10">
    <location>
        <position position="236"/>
    </location>
    <ligand>
        <name>substrate</name>
        <note>ligand shared between dimeric partners</note>
    </ligand>
</feature>
<feature type="domain" description="Phosphofructokinase" evidence="11">
    <location>
        <begin position="4"/>
        <end position="309"/>
    </location>
</feature>
<feature type="binding site" description="in other chain" evidence="10">
    <location>
        <begin position="138"/>
        <end position="140"/>
    </location>
    <ligand>
        <name>substrate</name>
        <note>ligand shared between dimeric partners</note>
    </ligand>
</feature>
<feature type="binding site" evidence="10">
    <location>
        <position position="12"/>
    </location>
    <ligand>
        <name>ATP</name>
        <dbReference type="ChEBI" id="CHEBI:30616"/>
    </ligand>
</feature>